<dbReference type="AlphaFoldDB" id="A0A0B5Q6N1"/>
<dbReference type="InterPro" id="IPR014238">
    <property type="entry name" value="Spore_YlmC/YmxH"/>
</dbReference>
<name>A0A0B5Q6N1_CLOBE</name>
<organism evidence="2 3">
    <name type="scientific">Clostridium beijerinckii</name>
    <name type="common">Clostridium MP</name>
    <dbReference type="NCBI Taxonomy" id="1520"/>
    <lineage>
        <taxon>Bacteria</taxon>
        <taxon>Bacillati</taxon>
        <taxon>Bacillota</taxon>
        <taxon>Clostridia</taxon>
        <taxon>Eubacteriales</taxon>
        <taxon>Clostridiaceae</taxon>
        <taxon>Clostridium</taxon>
    </lineage>
</organism>
<sequence>MELELHSLNAMRSMEVIDILTGTKIGFIKDFKIDCDENKIVALILPGEIKSWFAKEDEKEILWSDIVKIGTDVILVKAKDKDKVNANNV</sequence>
<protein>
    <recommendedName>
        <fullName evidence="1">PRC-barrel domain-containing protein</fullName>
    </recommendedName>
</protein>
<dbReference type="OrthoDB" id="6024937at2"/>
<gene>
    <name evidence="2" type="ORF">LF65_01246</name>
</gene>
<dbReference type="InterPro" id="IPR011033">
    <property type="entry name" value="PRC_barrel-like_sf"/>
</dbReference>
<dbReference type="Gene3D" id="2.30.30.240">
    <property type="entry name" value="PRC-barrel domain"/>
    <property type="match status" value="1"/>
</dbReference>
<evidence type="ECO:0000313" key="2">
    <source>
        <dbReference type="EMBL" id="AJG97859.1"/>
    </source>
</evidence>
<dbReference type="EMBL" id="CP010086">
    <property type="protein sequence ID" value="AJG97859.1"/>
    <property type="molecule type" value="Genomic_DNA"/>
</dbReference>
<reference evidence="3" key="1">
    <citation type="submission" date="2014-12" db="EMBL/GenBank/DDBJ databases">
        <title>Genome sequence of Clostridium beijerinckii strain 59B.</title>
        <authorList>
            <person name="Little G.T."/>
            <person name="Minton N.P."/>
        </authorList>
    </citation>
    <scope>NUCLEOTIDE SEQUENCE [LARGE SCALE GENOMIC DNA]</scope>
    <source>
        <strain evidence="3">59B</strain>
    </source>
</reference>
<accession>A0A0B5Q6N1</accession>
<dbReference type="PANTHER" id="PTHR40061:SF1">
    <property type="entry name" value="SPORULATION PROTEIN YLMC-RELATED"/>
    <property type="match status" value="1"/>
</dbReference>
<evidence type="ECO:0000259" key="1">
    <source>
        <dbReference type="Pfam" id="PF05239"/>
    </source>
</evidence>
<dbReference type="STRING" id="1520.LF65_01246"/>
<feature type="domain" description="PRC-barrel" evidence="1">
    <location>
        <begin position="8"/>
        <end position="80"/>
    </location>
</feature>
<dbReference type="KEGG" id="cbei:LF65_01246"/>
<dbReference type="Proteomes" id="UP000031866">
    <property type="component" value="Chromosome"/>
</dbReference>
<dbReference type="RefSeq" id="WP_041894905.1">
    <property type="nucleotide sequence ID" value="NZ_CP010086.2"/>
</dbReference>
<dbReference type="PANTHER" id="PTHR40061">
    <property type="entry name" value="SPORULATION PROTEIN YLMC-RELATED"/>
    <property type="match status" value="1"/>
</dbReference>
<dbReference type="SUPFAM" id="SSF50346">
    <property type="entry name" value="PRC-barrel domain"/>
    <property type="match status" value="1"/>
</dbReference>
<proteinExistence type="predicted"/>
<dbReference type="NCBIfam" id="TIGR02888">
    <property type="entry name" value="spore_YlmC_YmxH"/>
    <property type="match status" value="1"/>
</dbReference>
<evidence type="ECO:0000313" key="3">
    <source>
        <dbReference type="Proteomes" id="UP000031866"/>
    </source>
</evidence>
<dbReference type="Pfam" id="PF05239">
    <property type="entry name" value="PRC"/>
    <property type="match status" value="1"/>
</dbReference>
<dbReference type="InterPro" id="IPR027275">
    <property type="entry name" value="PRC-brl_dom"/>
</dbReference>